<evidence type="ECO:0000313" key="8">
    <source>
        <dbReference type="Proteomes" id="UP000242763"/>
    </source>
</evidence>
<evidence type="ECO:0000256" key="5">
    <source>
        <dbReference type="ARBA" id="ARBA00023136"/>
    </source>
</evidence>
<feature type="transmembrane region" description="Helical" evidence="6">
    <location>
        <begin position="56"/>
        <end position="77"/>
    </location>
</feature>
<dbReference type="EMBL" id="FORF01000010">
    <property type="protein sequence ID" value="SFJ05577.1"/>
    <property type="molecule type" value="Genomic_DNA"/>
</dbReference>
<evidence type="ECO:0000256" key="4">
    <source>
        <dbReference type="ARBA" id="ARBA00022989"/>
    </source>
</evidence>
<dbReference type="PANTHER" id="PTHR33529:SF6">
    <property type="entry name" value="YJGP_YJGQ FAMILY PERMEASE"/>
    <property type="match status" value="1"/>
</dbReference>
<comment type="subcellular location">
    <subcellularLocation>
        <location evidence="1">Cell membrane</location>
        <topology evidence="1">Multi-pass membrane protein</topology>
    </subcellularLocation>
</comment>
<proteinExistence type="predicted"/>
<keyword evidence="3 6" id="KW-0812">Transmembrane</keyword>
<evidence type="ECO:0000313" key="7">
    <source>
        <dbReference type="EMBL" id="SFJ05577.1"/>
    </source>
</evidence>
<sequence length="397" mass="43110">MGIAERYILNRVVLITLTTLVSLVTIVLITQVLIFVNVVTNSGEAIRTFMTMAAMLVPMVTGIVLPFALVIGVSNALNQMHADSEIVVLEAAGVSRSVAIKPVMMLAVVASLLSLFNSLVIEPAANRQLRDIITQVRTDMIGMAVRSEAFLRLDDNLYLQIGGQLPGGTFESIFISDLRDPESELLYYAQRGSITDYGDTKLLVLQDGEVHRSNARTGEVSIISYAAYAIDLTQFTSAAGGNAYQPKEMPLSDLLDPAPNGAASAWQPRQIKSELHRRLSDWLYPLALVPIALYFSAGARSNRQERVWSLMGAAGAALAVRGTGFFVVEQSGNSAMLGVLPYAVPVASLIFFCALLASGKRMSLPQHWLDRISNATDAINRTIMRILRRPLAKEGGK</sequence>
<feature type="transmembrane region" description="Helical" evidence="6">
    <location>
        <begin position="98"/>
        <end position="120"/>
    </location>
</feature>
<evidence type="ECO:0000256" key="6">
    <source>
        <dbReference type="SAM" id="Phobius"/>
    </source>
</evidence>
<evidence type="ECO:0000256" key="2">
    <source>
        <dbReference type="ARBA" id="ARBA00022475"/>
    </source>
</evidence>
<dbReference type="GO" id="GO:0015920">
    <property type="term" value="P:lipopolysaccharide transport"/>
    <property type="evidence" value="ECO:0007669"/>
    <property type="project" value="TreeGrafter"/>
</dbReference>
<keyword evidence="5 6" id="KW-0472">Membrane</keyword>
<dbReference type="RefSeq" id="WP_091521665.1">
    <property type="nucleotide sequence ID" value="NZ_FORF01000010.1"/>
</dbReference>
<evidence type="ECO:0000256" key="3">
    <source>
        <dbReference type="ARBA" id="ARBA00022692"/>
    </source>
</evidence>
<dbReference type="AlphaFoldDB" id="A0A1I3N8N1"/>
<feature type="transmembrane region" description="Helical" evidence="6">
    <location>
        <begin position="339"/>
        <end position="357"/>
    </location>
</feature>
<reference evidence="8" key="1">
    <citation type="submission" date="2016-10" db="EMBL/GenBank/DDBJ databases">
        <authorList>
            <person name="Varghese N."/>
            <person name="Submissions S."/>
        </authorList>
    </citation>
    <scope>NUCLEOTIDE SEQUENCE [LARGE SCALE GENOMIC DNA]</scope>
    <source>
        <strain evidence="8">DSM 21857</strain>
    </source>
</reference>
<dbReference type="PANTHER" id="PTHR33529">
    <property type="entry name" value="SLR0882 PROTEIN-RELATED"/>
    <property type="match status" value="1"/>
</dbReference>
<accession>A0A1I3N8N1</accession>
<feature type="transmembrane region" description="Helical" evidence="6">
    <location>
        <begin position="12"/>
        <end position="36"/>
    </location>
</feature>
<evidence type="ECO:0000256" key="1">
    <source>
        <dbReference type="ARBA" id="ARBA00004651"/>
    </source>
</evidence>
<gene>
    <name evidence="7" type="ORF">SAMN03080618_01995</name>
</gene>
<dbReference type="Proteomes" id="UP000242763">
    <property type="component" value="Unassembled WGS sequence"/>
</dbReference>
<name>A0A1I3N8N1_9HYPH</name>
<dbReference type="Pfam" id="PF03739">
    <property type="entry name" value="LptF_LptG"/>
    <property type="match status" value="1"/>
</dbReference>
<organism evidence="7 8">
    <name type="scientific">Aquamicrobium aerolatum DSM 21857</name>
    <dbReference type="NCBI Taxonomy" id="1121003"/>
    <lineage>
        <taxon>Bacteria</taxon>
        <taxon>Pseudomonadati</taxon>
        <taxon>Pseudomonadota</taxon>
        <taxon>Alphaproteobacteria</taxon>
        <taxon>Hyphomicrobiales</taxon>
        <taxon>Phyllobacteriaceae</taxon>
        <taxon>Aerobium</taxon>
    </lineage>
</organism>
<keyword evidence="2" id="KW-1003">Cell membrane</keyword>
<dbReference type="OrthoDB" id="8477889at2"/>
<keyword evidence="8" id="KW-1185">Reference proteome</keyword>
<feature type="transmembrane region" description="Helical" evidence="6">
    <location>
        <begin position="282"/>
        <end position="300"/>
    </location>
</feature>
<protein>
    <submittedName>
        <fullName evidence="7">Lipopolysaccharide export system permease protein</fullName>
    </submittedName>
</protein>
<keyword evidence="4 6" id="KW-1133">Transmembrane helix</keyword>
<dbReference type="InterPro" id="IPR005495">
    <property type="entry name" value="LptG/LptF_permease"/>
</dbReference>
<dbReference type="STRING" id="1121003.SAMN03080618_01995"/>
<dbReference type="GO" id="GO:0043190">
    <property type="term" value="C:ATP-binding cassette (ABC) transporter complex"/>
    <property type="evidence" value="ECO:0007669"/>
    <property type="project" value="TreeGrafter"/>
</dbReference>
<feature type="transmembrane region" description="Helical" evidence="6">
    <location>
        <begin position="307"/>
        <end position="327"/>
    </location>
</feature>